<feature type="binding site" evidence="12">
    <location>
        <position position="412"/>
    </location>
    <ligand>
        <name>Mg(2+)</name>
        <dbReference type="ChEBI" id="CHEBI:18420"/>
    </ligand>
</feature>
<keyword evidence="12" id="KW-0479">Metal-binding</keyword>
<dbReference type="AlphaFoldDB" id="F4Q883"/>
<evidence type="ECO:0000256" key="12">
    <source>
        <dbReference type="PIRSR" id="PIRSR606689-2"/>
    </source>
</evidence>
<dbReference type="InterPro" id="IPR006689">
    <property type="entry name" value="Small_GTPase_ARF/SAR"/>
</dbReference>
<evidence type="ECO:0000256" key="4">
    <source>
        <dbReference type="ARBA" id="ARBA00022707"/>
    </source>
</evidence>
<dbReference type="GO" id="GO:0005525">
    <property type="term" value="F:GTP binding"/>
    <property type="evidence" value="ECO:0007669"/>
    <property type="project" value="UniProtKB-KW"/>
</dbReference>
<feature type="region of interest" description="Disordered" evidence="13">
    <location>
        <begin position="207"/>
        <end position="260"/>
    </location>
</feature>
<dbReference type="GO" id="GO:0003924">
    <property type="term" value="F:GTPase activity"/>
    <property type="evidence" value="ECO:0007669"/>
    <property type="project" value="InterPro"/>
</dbReference>
<keyword evidence="9 11" id="KW-0342">GTP-binding</keyword>
<evidence type="ECO:0000256" key="8">
    <source>
        <dbReference type="ARBA" id="ARBA00023034"/>
    </source>
</evidence>
<keyword evidence="7" id="KW-0653">Protein transport</keyword>
<dbReference type="PROSITE" id="PS51417">
    <property type="entry name" value="ARF"/>
    <property type="match status" value="1"/>
</dbReference>
<feature type="compositionally biased region" description="Low complexity" evidence="13">
    <location>
        <begin position="207"/>
        <end position="231"/>
    </location>
</feature>
<evidence type="ECO:0000256" key="11">
    <source>
        <dbReference type="PIRSR" id="PIRSR606689-1"/>
    </source>
</evidence>
<dbReference type="OrthoDB" id="18085at2759"/>
<dbReference type="STRING" id="1054147.F4Q883"/>
<feature type="compositionally biased region" description="Low complexity" evidence="13">
    <location>
        <begin position="239"/>
        <end position="250"/>
    </location>
</feature>
<protein>
    <submittedName>
        <fullName evidence="14">ARF/SAR superfamily protein</fullName>
    </submittedName>
</protein>
<reference evidence="15" key="1">
    <citation type="journal article" date="2011" name="Genome Res.">
        <title>Phylogeny-wide analysis of social amoeba genomes highlights ancient origins for complex intercellular communication.</title>
        <authorList>
            <person name="Heidel A.J."/>
            <person name="Lawal H.M."/>
            <person name="Felder M."/>
            <person name="Schilde C."/>
            <person name="Helps N.R."/>
            <person name="Tunggal B."/>
            <person name="Rivero F."/>
            <person name="John U."/>
            <person name="Schleicher M."/>
            <person name="Eichinger L."/>
            <person name="Platzer M."/>
            <person name="Noegel A.A."/>
            <person name="Schaap P."/>
            <person name="Gloeckner G."/>
        </authorList>
    </citation>
    <scope>NUCLEOTIDE SEQUENCE [LARGE SCALE GENOMIC DNA]</scope>
    <source>
        <strain evidence="15">SH3</strain>
    </source>
</reference>
<dbReference type="InterPro" id="IPR024156">
    <property type="entry name" value="Small_GTPase_ARF"/>
</dbReference>
<evidence type="ECO:0000256" key="2">
    <source>
        <dbReference type="ARBA" id="ARBA00010290"/>
    </source>
</evidence>
<dbReference type="EMBL" id="GL883025">
    <property type="protein sequence ID" value="EGG15983.1"/>
    <property type="molecule type" value="Genomic_DNA"/>
</dbReference>
<evidence type="ECO:0000256" key="6">
    <source>
        <dbReference type="ARBA" id="ARBA00022892"/>
    </source>
</evidence>
<dbReference type="SUPFAM" id="SSF52540">
    <property type="entry name" value="P-loop containing nucleoside triphosphate hydrolases"/>
    <property type="match status" value="1"/>
</dbReference>
<evidence type="ECO:0000256" key="7">
    <source>
        <dbReference type="ARBA" id="ARBA00022927"/>
    </source>
</evidence>
<dbReference type="SMART" id="SM00177">
    <property type="entry name" value="ARF"/>
    <property type="match status" value="1"/>
</dbReference>
<proteinExistence type="inferred from homology"/>
<dbReference type="SMART" id="SM00178">
    <property type="entry name" value="SAR"/>
    <property type="match status" value="1"/>
</dbReference>
<dbReference type="GO" id="GO:0016192">
    <property type="term" value="P:vesicle-mediated transport"/>
    <property type="evidence" value="ECO:0007669"/>
    <property type="project" value="UniProtKB-KW"/>
</dbReference>
<feature type="binding site" evidence="11">
    <location>
        <begin position="522"/>
        <end position="525"/>
    </location>
    <ligand>
        <name>GTP</name>
        <dbReference type="ChEBI" id="CHEBI:37565"/>
    </ligand>
</feature>
<feature type="binding site" evidence="11">
    <location>
        <begin position="405"/>
        <end position="412"/>
    </location>
    <ligand>
        <name>GTP</name>
        <dbReference type="ChEBI" id="CHEBI:37565"/>
    </ligand>
</feature>
<dbReference type="PANTHER" id="PTHR11711">
    <property type="entry name" value="ADP RIBOSYLATION FACTOR-RELATED"/>
    <property type="match status" value="1"/>
</dbReference>
<comment type="subcellular location">
    <subcellularLocation>
        <location evidence="1">Golgi apparatus</location>
    </subcellularLocation>
</comment>
<evidence type="ECO:0000313" key="15">
    <source>
        <dbReference type="Proteomes" id="UP000007797"/>
    </source>
</evidence>
<evidence type="ECO:0000256" key="3">
    <source>
        <dbReference type="ARBA" id="ARBA00022448"/>
    </source>
</evidence>
<name>F4Q883_CACFS</name>
<keyword evidence="10" id="KW-0449">Lipoprotein</keyword>
<evidence type="ECO:0000256" key="9">
    <source>
        <dbReference type="ARBA" id="ARBA00023134"/>
    </source>
</evidence>
<accession>F4Q883</accession>
<comment type="similarity">
    <text evidence="2">Belongs to the small GTPase superfamily. Arf family.</text>
</comment>
<dbReference type="Pfam" id="PF00025">
    <property type="entry name" value="Arf"/>
    <property type="match status" value="1"/>
</dbReference>
<dbReference type="GeneID" id="14868067"/>
<dbReference type="GO" id="GO:0046872">
    <property type="term" value="F:metal ion binding"/>
    <property type="evidence" value="ECO:0007669"/>
    <property type="project" value="UniProtKB-KW"/>
</dbReference>
<feature type="binding site" evidence="12">
    <location>
        <position position="429"/>
    </location>
    <ligand>
        <name>Mg(2+)</name>
        <dbReference type="ChEBI" id="CHEBI:18420"/>
    </ligand>
</feature>
<keyword evidence="4" id="KW-0519">Myristate</keyword>
<evidence type="ECO:0000256" key="10">
    <source>
        <dbReference type="ARBA" id="ARBA00023288"/>
    </source>
</evidence>
<dbReference type="RefSeq" id="XP_004352308.1">
    <property type="nucleotide sequence ID" value="XM_004352256.1"/>
</dbReference>
<dbReference type="Proteomes" id="UP000007797">
    <property type="component" value="Unassembled WGS sequence"/>
</dbReference>
<dbReference type="InterPro" id="IPR027417">
    <property type="entry name" value="P-loop_NTPase"/>
</dbReference>
<evidence type="ECO:0000256" key="13">
    <source>
        <dbReference type="SAM" id="MobiDB-lite"/>
    </source>
</evidence>
<keyword evidence="15" id="KW-1185">Reference proteome</keyword>
<dbReference type="KEGG" id="dfa:DFA_09655"/>
<keyword evidence="12" id="KW-0460">Magnesium</keyword>
<keyword evidence="8" id="KW-0333">Golgi apparatus</keyword>
<evidence type="ECO:0000256" key="1">
    <source>
        <dbReference type="ARBA" id="ARBA00004555"/>
    </source>
</evidence>
<organism evidence="14 15">
    <name type="scientific">Cavenderia fasciculata</name>
    <name type="common">Slime mold</name>
    <name type="synonym">Dictyostelium fasciculatum</name>
    <dbReference type="NCBI Taxonomy" id="261658"/>
    <lineage>
        <taxon>Eukaryota</taxon>
        <taxon>Amoebozoa</taxon>
        <taxon>Evosea</taxon>
        <taxon>Eumycetozoa</taxon>
        <taxon>Dictyostelia</taxon>
        <taxon>Acytosteliales</taxon>
        <taxon>Cavenderiaceae</taxon>
        <taxon>Cavenderia</taxon>
    </lineage>
</organism>
<feature type="compositionally biased region" description="Basic residues" evidence="13">
    <location>
        <begin position="251"/>
        <end position="260"/>
    </location>
</feature>
<sequence>MTLTTTQIWFLLHFSKNKQEENLQSVIGGESSATSSSCQIVKNNNHHHLKENIIIGTNNNNFSSNNSNNSNRSNQKYIIYEEELDGASTPKYIVTKNNHNNNNNQNTRYNRKMNDFTESFSNNLNVYNNNNNDITTTTTTTTSTTTNHQNDEYIDININNSNNINNSSNNINNISPTTSNSSSSYYINSNSPILSYPIEDLIPSPQVVNNNNNNNNTFTTTTSVSSSSGNSIDGEQIVSSNSTSKSSSPKSGRRKQHHHKYRIKNNSYLNNPAFKDRIIGDRETHEPINFLEIPMEMINYIFLSVGALHISSLLRVNRFCFKTGMNEALWTIFAQNDFRLPASETPTLIKLNRGSRSMYANLYFKRKNSIVAPPSPNPLIKWVLRPIKRLPSIFSRKEYKALMYGLDGVGKTTMLYKFARGENVRTLHTSGYNVEVVEYKSCDFICWDIGYEQAVVPVWHHYLQDTQAIIFIIDSADRQRLRKVREELWRMVTDRNVAKIVSNFKDNTTDPHNRVKVLIYANKQDLPSSMSTLEITLALSLFNLPKHVQWLVQACSATSEEGDGLYEGLDWLSSQFDFDS</sequence>
<keyword evidence="3" id="KW-0813">Transport</keyword>
<gene>
    <name evidence="14" type="ORF">DFA_09655</name>
</gene>
<dbReference type="OMA" id="CWDIGYE"/>
<dbReference type="Gene3D" id="3.40.50.300">
    <property type="entry name" value="P-loop containing nucleotide triphosphate hydrolases"/>
    <property type="match status" value="1"/>
</dbReference>
<dbReference type="PRINTS" id="PR00328">
    <property type="entry name" value="SAR1GTPBP"/>
</dbReference>
<keyword evidence="6" id="KW-0931">ER-Golgi transport</keyword>
<dbReference type="GO" id="GO:0005794">
    <property type="term" value="C:Golgi apparatus"/>
    <property type="evidence" value="ECO:0007669"/>
    <property type="project" value="UniProtKB-SubCell"/>
</dbReference>
<dbReference type="GO" id="GO:0015031">
    <property type="term" value="P:protein transport"/>
    <property type="evidence" value="ECO:0007669"/>
    <property type="project" value="UniProtKB-KW"/>
</dbReference>
<evidence type="ECO:0000313" key="14">
    <source>
        <dbReference type="EMBL" id="EGG15983.1"/>
    </source>
</evidence>
<dbReference type="FunFam" id="3.40.50.300:FF:003500">
    <property type="entry name" value="ADP-ribosylation factor 1"/>
    <property type="match status" value="1"/>
</dbReference>
<evidence type="ECO:0000256" key="5">
    <source>
        <dbReference type="ARBA" id="ARBA00022741"/>
    </source>
</evidence>
<keyword evidence="5 11" id="KW-0547">Nucleotide-binding</keyword>